<reference evidence="2" key="1">
    <citation type="submission" date="2022-11" db="UniProtKB">
        <authorList>
            <consortium name="WormBaseParasite"/>
        </authorList>
    </citation>
    <scope>IDENTIFICATION</scope>
</reference>
<dbReference type="WBParaSite" id="nRc.2.0.1.t34082-RA">
    <property type="protein sequence ID" value="nRc.2.0.1.t34082-RA"/>
    <property type="gene ID" value="nRc.2.0.1.g34082"/>
</dbReference>
<keyword evidence="1" id="KW-1185">Reference proteome</keyword>
<organism evidence="1 2">
    <name type="scientific">Romanomermis culicivorax</name>
    <name type="common">Nematode worm</name>
    <dbReference type="NCBI Taxonomy" id="13658"/>
    <lineage>
        <taxon>Eukaryota</taxon>
        <taxon>Metazoa</taxon>
        <taxon>Ecdysozoa</taxon>
        <taxon>Nematoda</taxon>
        <taxon>Enoplea</taxon>
        <taxon>Dorylaimia</taxon>
        <taxon>Mermithida</taxon>
        <taxon>Mermithoidea</taxon>
        <taxon>Mermithidae</taxon>
        <taxon>Romanomermis</taxon>
    </lineage>
</organism>
<accession>A0A915K864</accession>
<protein>
    <submittedName>
        <fullName evidence="2">Uncharacterized protein</fullName>
    </submittedName>
</protein>
<dbReference type="Proteomes" id="UP000887565">
    <property type="component" value="Unplaced"/>
</dbReference>
<proteinExistence type="predicted"/>
<sequence length="50" mass="5839">MFLLYKPSTKSLAPFLINFKPKSCAFNARFKNKLKLQMHDLPLLPNKCKN</sequence>
<dbReference type="AlphaFoldDB" id="A0A915K864"/>
<evidence type="ECO:0000313" key="2">
    <source>
        <dbReference type="WBParaSite" id="nRc.2.0.1.t34082-RA"/>
    </source>
</evidence>
<evidence type="ECO:0000313" key="1">
    <source>
        <dbReference type="Proteomes" id="UP000887565"/>
    </source>
</evidence>
<name>A0A915K864_ROMCU</name>